<accession>A0ABS4ZMF2</accession>
<feature type="compositionally biased region" description="Gly residues" evidence="1">
    <location>
        <begin position="276"/>
        <end position="287"/>
    </location>
</feature>
<keyword evidence="2" id="KW-0732">Signal</keyword>
<dbReference type="PANTHER" id="PTHR43649">
    <property type="entry name" value="ARABINOSE-BINDING PROTEIN-RELATED"/>
    <property type="match status" value="1"/>
</dbReference>
<name>A0ABS4ZMF2_9MICO</name>
<dbReference type="Gene3D" id="3.40.190.10">
    <property type="entry name" value="Periplasmic binding protein-like II"/>
    <property type="match status" value="2"/>
</dbReference>
<dbReference type="InterPro" id="IPR050490">
    <property type="entry name" value="Bact_solute-bd_prot1"/>
</dbReference>
<feature type="chain" id="PRO_5046700040" evidence="2">
    <location>
        <begin position="25"/>
        <end position="293"/>
    </location>
</feature>
<dbReference type="InterPro" id="IPR006059">
    <property type="entry name" value="SBP"/>
</dbReference>
<evidence type="ECO:0000256" key="1">
    <source>
        <dbReference type="SAM" id="MobiDB-lite"/>
    </source>
</evidence>
<dbReference type="RefSeq" id="WP_241245063.1">
    <property type="nucleotide sequence ID" value="NZ_CP049253.1"/>
</dbReference>
<reference evidence="3 4" key="1">
    <citation type="submission" date="2021-03" db="EMBL/GenBank/DDBJ databases">
        <title>Sequencing the genomes of 1000 actinobacteria strains.</title>
        <authorList>
            <person name="Klenk H.-P."/>
        </authorList>
    </citation>
    <scope>NUCLEOTIDE SEQUENCE [LARGE SCALE GENOMIC DNA]</scope>
    <source>
        <strain evidence="3 4">DSM 24221</strain>
    </source>
</reference>
<gene>
    <name evidence="3" type="ORF">JOF34_002227</name>
</gene>
<evidence type="ECO:0000256" key="2">
    <source>
        <dbReference type="SAM" id="SignalP"/>
    </source>
</evidence>
<protein>
    <submittedName>
        <fullName evidence="3">ABC-type glycerol-3-phosphate transport system substrate-binding protein</fullName>
    </submittedName>
</protein>
<evidence type="ECO:0000313" key="3">
    <source>
        <dbReference type="EMBL" id="MBP2437641.1"/>
    </source>
</evidence>
<evidence type="ECO:0000313" key="4">
    <source>
        <dbReference type="Proteomes" id="UP001519362"/>
    </source>
</evidence>
<feature type="region of interest" description="Disordered" evidence="1">
    <location>
        <begin position="268"/>
        <end position="293"/>
    </location>
</feature>
<dbReference type="SUPFAM" id="SSF53850">
    <property type="entry name" value="Periplasmic binding protein-like II"/>
    <property type="match status" value="1"/>
</dbReference>
<organism evidence="3 4">
    <name type="scientific">Microbacterium amylolyticum</name>
    <dbReference type="NCBI Taxonomy" id="936337"/>
    <lineage>
        <taxon>Bacteria</taxon>
        <taxon>Bacillati</taxon>
        <taxon>Actinomycetota</taxon>
        <taxon>Actinomycetes</taxon>
        <taxon>Micrococcales</taxon>
        <taxon>Microbacteriaceae</taxon>
        <taxon>Microbacterium</taxon>
    </lineage>
</organism>
<dbReference type="Proteomes" id="UP001519362">
    <property type="component" value="Unassembled WGS sequence"/>
</dbReference>
<feature type="signal peptide" evidence="2">
    <location>
        <begin position="1"/>
        <end position="24"/>
    </location>
</feature>
<dbReference type="PANTHER" id="PTHR43649:SF12">
    <property type="entry name" value="DIACETYLCHITOBIOSE BINDING PROTEIN DASA"/>
    <property type="match status" value="1"/>
</dbReference>
<keyword evidence="4" id="KW-1185">Reference proteome</keyword>
<sequence>MRSTTHGRAAAALTFTAASALILAGCGGDSGVPGGNDGGGGGDAGNGDVEIRFSWWGSDARHEATQQLIDLFEEKNPGITVIPDYTDWGGYWDKLATSVAGNDAPDVITHEERFISDYATRGVITDMSQLSIDTSEIPEAVLGTGQIDGAQYGIPTGVNAYTIVADPVLFEEAGVDWPDDSSWTWADFVDIAGHLSEGLGAGSWGVQDIGFNEAGLNVLARQKGESLYNEDGTIGASAETIAEFFQLGHNLQDNGGAPDGSRTVEIQNAGPEGSLLGTGSGAMGCGGQTSWAR</sequence>
<dbReference type="Pfam" id="PF01547">
    <property type="entry name" value="SBP_bac_1"/>
    <property type="match status" value="1"/>
</dbReference>
<proteinExistence type="predicted"/>
<comment type="caution">
    <text evidence="3">The sequence shown here is derived from an EMBL/GenBank/DDBJ whole genome shotgun (WGS) entry which is preliminary data.</text>
</comment>
<dbReference type="PROSITE" id="PS51257">
    <property type="entry name" value="PROKAR_LIPOPROTEIN"/>
    <property type="match status" value="1"/>
</dbReference>
<dbReference type="EMBL" id="JAGIOL010000001">
    <property type="protein sequence ID" value="MBP2437641.1"/>
    <property type="molecule type" value="Genomic_DNA"/>
</dbReference>